<dbReference type="Gene3D" id="3.30.70.270">
    <property type="match status" value="1"/>
</dbReference>
<protein>
    <recommendedName>
        <fullName evidence="2">ribonuclease H</fullName>
        <ecNumber evidence="2">3.1.26.4</ecNumber>
    </recommendedName>
</protein>
<sequence>MVESPGKLARRVLDGSEIGRCPIGAKEVGRYFRGKWGAKDEFKGLGQFACMSRSRTKCLAIPISEKEVILARKLIKNDSAPGPDGVVKTDLIKWDPSGKLLAWIFNGFMVNQKIPDILKSNRTTLIPKDKEAEALKDVTNWRPITIGPMVLRLFSAIINKRLTKACPINVRQKGFTNAPGCSENLLLVEGVRERSIKTRAPLAMVFIDLAKAFDSISHVHLRQTLVNRRVDPGIVEMINDSYCGCSTRVQTDNGYSGRIAIEIGVKQGDPLSPLLFNLAIDPLLAKLQEEGDGFDMGDEKLTVMAYADDLVLLSNSWEGMNKNMGVLEAFCNLTGLRVNTKKCHGFLVDRNKRNGIQLNQCPPWSLGGTDINMVKEGEMVKYLGIKISPLRGPYKPDVEAQILTMGLQITAANLKPTQRVEIFCSYAIPRSFYTAVNNSSNQTCLRNADSLIRRFIKDWLHLKPGTCNGILYSKQQDGGLAIPCLSKMVARCKAKRVFKLYHSNDLLVAKVARAVINPGKFGKLWRAGGGSSQSLLVVQEDLTNVESVSYRGPECWRAEEFRKWAIKNPQGFGICLYEKDKISNAWLRRVERAKWRESQFICAIQMRCNMLPTLELGNRFGPRGNIPLCRACGVTSETGSHILGSCRETKLNRMERHNRLCSLLAQEGAKKKWEVFCERRVTKRDCSWAVPDLIFVKKDTLLVVDITVRSDGSLDWLNKGRIEKETKYKKILGPLQLEFPQVLDLSAHGFVMGTRGKWLESNFLVLEKLGMSKTNRLRFAKLCSKITILKSVDVYQAFNKRGRKGNEEGRKHTPSDMNPQGRKGNEEGRKHTPSDMNPQGRKGNEEGRKHTPSDMNPQGRKGNEEGRKHTPSDMNPQGRKGNEEGRKHTPSDMNPQGRKGNEEGRKHTPSDMNPQGRKGNEEGRKHTPSDMNPQGRKGNEEGRKHTPSDMNPQGRKGNEEGRKHTPSDMNHHTWRPTVFKTFF</sequence>
<comment type="caution">
    <text evidence="5">The sequence shown here is derived from an EMBL/GenBank/DDBJ whole genome shotgun (WGS) entry which is preliminary data.</text>
</comment>
<dbReference type="GO" id="GO:0004523">
    <property type="term" value="F:RNA-DNA hybrid ribonuclease activity"/>
    <property type="evidence" value="ECO:0007669"/>
    <property type="project" value="UniProtKB-EC"/>
</dbReference>
<comment type="similarity">
    <text evidence="1">Belongs to the beta type-B retroviral polymerase family. HERV class-II K(HML-2) pol subfamily.</text>
</comment>
<feature type="region of interest" description="Disordered" evidence="3">
    <location>
        <begin position="803"/>
        <end position="983"/>
    </location>
</feature>
<evidence type="ECO:0000256" key="1">
    <source>
        <dbReference type="ARBA" id="ARBA00010879"/>
    </source>
</evidence>
<feature type="domain" description="Reverse transcriptase" evidence="4">
    <location>
        <begin position="107"/>
        <end position="387"/>
    </location>
</feature>
<proteinExistence type="inferred from homology"/>
<dbReference type="AlphaFoldDB" id="A0A9Q0ESP0"/>
<feature type="compositionally biased region" description="Basic and acidic residues" evidence="3">
    <location>
        <begin position="937"/>
        <end position="947"/>
    </location>
</feature>
<dbReference type="OrthoDB" id="410381at2759"/>
<evidence type="ECO:0000256" key="3">
    <source>
        <dbReference type="SAM" id="MobiDB-lite"/>
    </source>
</evidence>
<feature type="compositionally biased region" description="Basic and acidic residues" evidence="3">
    <location>
        <begin position="899"/>
        <end position="909"/>
    </location>
</feature>
<dbReference type="CDD" id="cd01650">
    <property type="entry name" value="RT_nLTR_like"/>
    <property type="match status" value="1"/>
</dbReference>
<keyword evidence="6" id="KW-1185">Reference proteome</keyword>
<evidence type="ECO:0000256" key="2">
    <source>
        <dbReference type="ARBA" id="ARBA00012180"/>
    </source>
</evidence>
<dbReference type="Proteomes" id="UP001148018">
    <property type="component" value="Unassembled WGS sequence"/>
</dbReference>
<dbReference type="EMBL" id="JANIIK010000037">
    <property type="protein sequence ID" value="KAJ3611723.1"/>
    <property type="molecule type" value="Genomic_DNA"/>
</dbReference>
<accession>A0A9Q0ESP0</accession>
<dbReference type="SUPFAM" id="SSF56672">
    <property type="entry name" value="DNA/RNA polymerases"/>
    <property type="match status" value="1"/>
</dbReference>
<dbReference type="InterPro" id="IPR043502">
    <property type="entry name" value="DNA/RNA_pol_sf"/>
</dbReference>
<dbReference type="PROSITE" id="PS50878">
    <property type="entry name" value="RT_POL"/>
    <property type="match status" value="1"/>
</dbReference>
<evidence type="ECO:0000313" key="5">
    <source>
        <dbReference type="EMBL" id="KAJ3611723.1"/>
    </source>
</evidence>
<gene>
    <name evidence="5" type="ORF">NHX12_021737</name>
</gene>
<feature type="compositionally biased region" description="Basic and acidic residues" evidence="3">
    <location>
        <begin position="880"/>
        <end position="890"/>
    </location>
</feature>
<feature type="compositionally biased region" description="Basic and acidic residues" evidence="3">
    <location>
        <begin position="861"/>
        <end position="871"/>
    </location>
</feature>
<feature type="compositionally biased region" description="Basic and acidic residues" evidence="3">
    <location>
        <begin position="842"/>
        <end position="852"/>
    </location>
</feature>
<organism evidence="5 6">
    <name type="scientific">Muraenolepis orangiensis</name>
    <name type="common">Patagonian moray cod</name>
    <dbReference type="NCBI Taxonomy" id="630683"/>
    <lineage>
        <taxon>Eukaryota</taxon>
        <taxon>Metazoa</taxon>
        <taxon>Chordata</taxon>
        <taxon>Craniata</taxon>
        <taxon>Vertebrata</taxon>
        <taxon>Euteleostomi</taxon>
        <taxon>Actinopterygii</taxon>
        <taxon>Neopterygii</taxon>
        <taxon>Teleostei</taxon>
        <taxon>Neoteleostei</taxon>
        <taxon>Acanthomorphata</taxon>
        <taxon>Zeiogadaria</taxon>
        <taxon>Gadariae</taxon>
        <taxon>Gadiformes</taxon>
        <taxon>Muraenolepidoidei</taxon>
        <taxon>Muraenolepididae</taxon>
        <taxon>Muraenolepis</taxon>
    </lineage>
</organism>
<feature type="compositionally biased region" description="Basic and acidic residues" evidence="3">
    <location>
        <begin position="804"/>
        <end position="814"/>
    </location>
</feature>
<dbReference type="EC" id="3.1.26.4" evidence="2"/>
<evidence type="ECO:0000259" key="4">
    <source>
        <dbReference type="PROSITE" id="PS50878"/>
    </source>
</evidence>
<dbReference type="Pfam" id="PF00078">
    <property type="entry name" value="RVT_1"/>
    <property type="match status" value="1"/>
</dbReference>
<feature type="compositionally biased region" description="Basic and acidic residues" evidence="3">
    <location>
        <begin position="823"/>
        <end position="833"/>
    </location>
</feature>
<feature type="compositionally biased region" description="Basic and acidic residues" evidence="3">
    <location>
        <begin position="918"/>
        <end position="928"/>
    </location>
</feature>
<feature type="compositionally biased region" description="Basic and acidic residues" evidence="3">
    <location>
        <begin position="956"/>
        <end position="971"/>
    </location>
</feature>
<evidence type="ECO:0000313" key="6">
    <source>
        <dbReference type="Proteomes" id="UP001148018"/>
    </source>
</evidence>
<dbReference type="PANTHER" id="PTHR19446">
    <property type="entry name" value="REVERSE TRANSCRIPTASES"/>
    <property type="match status" value="1"/>
</dbReference>
<dbReference type="InterPro" id="IPR000477">
    <property type="entry name" value="RT_dom"/>
</dbReference>
<dbReference type="InterPro" id="IPR043128">
    <property type="entry name" value="Rev_trsase/Diguanyl_cyclase"/>
</dbReference>
<reference evidence="5" key="1">
    <citation type="submission" date="2022-07" db="EMBL/GenBank/DDBJ databases">
        <title>Chromosome-level genome of Muraenolepis orangiensis.</title>
        <authorList>
            <person name="Kim J."/>
        </authorList>
    </citation>
    <scope>NUCLEOTIDE SEQUENCE</scope>
    <source>
        <strain evidence="5">KU_S4_2022</strain>
        <tissue evidence="5">Muscle</tissue>
    </source>
</reference>
<name>A0A9Q0ESP0_9TELE</name>